<evidence type="ECO:0000313" key="2">
    <source>
        <dbReference type="Proteomes" id="UP000031668"/>
    </source>
</evidence>
<comment type="caution">
    <text evidence="1">The sequence shown here is derived from an EMBL/GenBank/DDBJ whole genome shotgun (WGS) entry which is preliminary data.</text>
</comment>
<accession>A0A0C2MTP3</accession>
<dbReference type="AlphaFoldDB" id="A0A0C2MTP3"/>
<keyword evidence="2" id="KW-1185">Reference proteome</keyword>
<dbReference type="Proteomes" id="UP000031668">
    <property type="component" value="Unassembled WGS sequence"/>
</dbReference>
<protein>
    <submittedName>
        <fullName evidence="1">Uncharacterized protein</fullName>
    </submittedName>
</protein>
<organism evidence="1 2">
    <name type="scientific">Thelohanellus kitauei</name>
    <name type="common">Myxosporean</name>
    <dbReference type="NCBI Taxonomy" id="669202"/>
    <lineage>
        <taxon>Eukaryota</taxon>
        <taxon>Metazoa</taxon>
        <taxon>Cnidaria</taxon>
        <taxon>Myxozoa</taxon>
        <taxon>Myxosporea</taxon>
        <taxon>Bivalvulida</taxon>
        <taxon>Platysporina</taxon>
        <taxon>Myxobolidae</taxon>
        <taxon>Thelohanellus</taxon>
    </lineage>
</organism>
<reference evidence="1 2" key="1">
    <citation type="journal article" date="2014" name="Genome Biol. Evol.">
        <title>The genome of the myxosporean Thelohanellus kitauei shows adaptations to nutrient acquisition within its fish host.</title>
        <authorList>
            <person name="Yang Y."/>
            <person name="Xiong J."/>
            <person name="Zhou Z."/>
            <person name="Huo F."/>
            <person name="Miao W."/>
            <person name="Ran C."/>
            <person name="Liu Y."/>
            <person name="Zhang J."/>
            <person name="Feng J."/>
            <person name="Wang M."/>
            <person name="Wang M."/>
            <person name="Wang L."/>
            <person name="Yao B."/>
        </authorList>
    </citation>
    <scope>NUCLEOTIDE SEQUENCE [LARGE SCALE GENOMIC DNA]</scope>
    <source>
        <strain evidence="1">Wuqing</strain>
    </source>
</reference>
<evidence type="ECO:0000313" key="1">
    <source>
        <dbReference type="EMBL" id="KII70681.1"/>
    </source>
</evidence>
<proteinExistence type="predicted"/>
<gene>
    <name evidence="1" type="ORF">RF11_10612</name>
</gene>
<name>A0A0C2MTP3_THEKT</name>
<sequence>MPNELALLNLIDQLFVFVEKFYALNPDQAEPYEHVLDFLNPEINEDFYIKWREYNHALIIKQATKILKKHAIDDKSMKDSTILSSQIISLLVHFLSNFK</sequence>
<dbReference type="EMBL" id="JWZT01001996">
    <property type="protein sequence ID" value="KII70681.1"/>
    <property type="molecule type" value="Genomic_DNA"/>
</dbReference>